<reference evidence="1 2" key="1">
    <citation type="submission" date="2020-01" db="EMBL/GenBank/DDBJ databases">
        <title>Genome sequencing of strain KACC 21265.</title>
        <authorList>
            <person name="Heo J."/>
            <person name="Kim S.-J."/>
            <person name="Kim J.-S."/>
            <person name="Hong S.-B."/>
            <person name="Kwon S.-W."/>
        </authorList>
    </citation>
    <scope>NUCLEOTIDE SEQUENCE [LARGE SCALE GENOMIC DNA]</scope>
    <source>
        <strain evidence="1 2">KACC 21265</strain>
    </source>
</reference>
<keyword evidence="1" id="KW-0547">Nucleotide-binding</keyword>
<keyword evidence="1" id="KW-0378">Hydrolase</keyword>
<gene>
    <name evidence="1" type="ORF">GT347_12165</name>
</gene>
<dbReference type="KEGG" id="xyk:GT347_12165"/>
<dbReference type="InterPro" id="IPR032720">
    <property type="entry name" value="Cys_rich_CWC"/>
</dbReference>
<dbReference type="AlphaFoldDB" id="A0A857J6M6"/>
<proteinExistence type="predicted"/>
<sequence length="76" mass="7399">MPVASPESSALQPSSTDAARCPLCGGDNACAQCTPGAVDGAACWCMSVQVSRAALARIPDAQRGKACICAACAGGA</sequence>
<protein>
    <submittedName>
        <fullName evidence="1">DNA or RNA helicase of superfamily II</fullName>
    </submittedName>
</protein>
<organism evidence="1 2">
    <name type="scientific">Xylophilus rhododendri</name>
    <dbReference type="NCBI Taxonomy" id="2697032"/>
    <lineage>
        <taxon>Bacteria</taxon>
        <taxon>Pseudomonadati</taxon>
        <taxon>Pseudomonadota</taxon>
        <taxon>Betaproteobacteria</taxon>
        <taxon>Burkholderiales</taxon>
        <taxon>Xylophilus</taxon>
    </lineage>
</organism>
<dbReference type="GO" id="GO:0004386">
    <property type="term" value="F:helicase activity"/>
    <property type="evidence" value="ECO:0007669"/>
    <property type="project" value="UniProtKB-KW"/>
</dbReference>
<dbReference type="EMBL" id="CP047650">
    <property type="protein sequence ID" value="QHI98681.1"/>
    <property type="molecule type" value="Genomic_DNA"/>
</dbReference>
<keyword evidence="2" id="KW-1185">Reference proteome</keyword>
<name>A0A857J6M6_9BURK</name>
<evidence type="ECO:0000313" key="1">
    <source>
        <dbReference type="EMBL" id="QHI98681.1"/>
    </source>
</evidence>
<dbReference type="Pfam" id="PF14375">
    <property type="entry name" value="Cys_rich_CWC"/>
    <property type="match status" value="1"/>
</dbReference>
<dbReference type="RefSeq" id="WP_160552198.1">
    <property type="nucleotide sequence ID" value="NZ_CP047650.1"/>
</dbReference>
<keyword evidence="1" id="KW-0067">ATP-binding</keyword>
<evidence type="ECO:0000313" key="2">
    <source>
        <dbReference type="Proteomes" id="UP000464787"/>
    </source>
</evidence>
<keyword evidence="1" id="KW-0347">Helicase</keyword>
<dbReference type="Proteomes" id="UP000464787">
    <property type="component" value="Chromosome"/>
</dbReference>
<accession>A0A857J6M6</accession>